<organism evidence="4 5">
    <name type="scientific">Paraburkholderia guartelaensis</name>
    <dbReference type="NCBI Taxonomy" id="2546446"/>
    <lineage>
        <taxon>Bacteria</taxon>
        <taxon>Pseudomonadati</taxon>
        <taxon>Pseudomonadota</taxon>
        <taxon>Betaproteobacteria</taxon>
        <taxon>Burkholderiales</taxon>
        <taxon>Burkholderiaceae</taxon>
        <taxon>Paraburkholderia</taxon>
    </lineage>
</organism>
<name>A0A4R5L198_9BURK</name>
<dbReference type="Pfam" id="PF01841">
    <property type="entry name" value="Transglut_core"/>
    <property type="match status" value="1"/>
</dbReference>
<dbReference type="InterPro" id="IPR024618">
    <property type="entry name" value="DUF3857"/>
</dbReference>
<dbReference type="Pfam" id="PF12969">
    <property type="entry name" value="DUF3857"/>
    <property type="match status" value="1"/>
</dbReference>
<feature type="chain" id="PRO_5020453186" evidence="1">
    <location>
        <begin position="33"/>
        <end position="624"/>
    </location>
</feature>
<proteinExistence type="predicted"/>
<dbReference type="Gene3D" id="2.60.40.3140">
    <property type="match status" value="1"/>
</dbReference>
<dbReference type="Proteomes" id="UP000295606">
    <property type="component" value="Unassembled WGS sequence"/>
</dbReference>
<reference evidence="4 5" key="1">
    <citation type="submission" date="2019-03" db="EMBL/GenBank/DDBJ databases">
        <title>Paraburkholderia sp. isolated from native Mimosa gymnas in Guartela State Park, Brazil.</title>
        <authorList>
            <person name="Paulitsch F."/>
            <person name="Hungria M."/>
            <person name="Delamuta J.R.M."/>
            <person name="Ribeiro R.A."/>
            <person name="Dall'Agnol R."/>
            <person name="Silva J.S.B."/>
        </authorList>
    </citation>
    <scope>NUCLEOTIDE SEQUENCE [LARGE SCALE GENOMIC DNA]</scope>
    <source>
        <strain evidence="4 5">CNPSo 3008</strain>
    </source>
</reference>
<dbReference type="Gene3D" id="3.10.620.30">
    <property type="match status" value="1"/>
</dbReference>
<dbReference type="SUPFAM" id="SSF54001">
    <property type="entry name" value="Cysteine proteinases"/>
    <property type="match status" value="1"/>
</dbReference>
<gene>
    <name evidence="4" type="ORF">E1N52_40585</name>
</gene>
<accession>A0A4R5L198</accession>
<keyword evidence="1" id="KW-0732">Signal</keyword>
<evidence type="ECO:0000256" key="1">
    <source>
        <dbReference type="SAM" id="SignalP"/>
    </source>
</evidence>
<dbReference type="InterPro" id="IPR002931">
    <property type="entry name" value="Transglutaminase-like"/>
</dbReference>
<dbReference type="InterPro" id="IPR038765">
    <property type="entry name" value="Papain-like_cys_pep_sf"/>
</dbReference>
<dbReference type="PANTHER" id="PTHR33490">
    <property type="entry name" value="BLR5614 PROTEIN-RELATED"/>
    <property type="match status" value="1"/>
</dbReference>
<dbReference type="PANTHER" id="PTHR33490:SF3">
    <property type="entry name" value="CONSERVED INTEGRAL MEMBRANE PROTEIN"/>
    <property type="match status" value="1"/>
</dbReference>
<evidence type="ECO:0000259" key="2">
    <source>
        <dbReference type="Pfam" id="PF01841"/>
    </source>
</evidence>
<protein>
    <submittedName>
        <fullName evidence="4">DUF3857 domain-containing protein</fullName>
    </submittedName>
</protein>
<evidence type="ECO:0000313" key="4">
    <source>
        <dbReference type="EMBL" id="TDG02255.1"/>
    </source>
</evidence>
<feature type="domain" description="DUF3857" evidence="3">
    <location>
        <begin position="50"/>
        <end position="211"/>
    </location>
</feature>
<evidence type="ECO:0000259" key="3">
    <source>
        <dbReference type="Pfam" id="PF12969"/>
    </source>
</evidence>
<dbReference type="EMBL" id="SMOD01000069">
    <property type="protein sequence ID" value="TDG02255.1"/>
    <property type="molecule type" value="Genomic_DNA"/>
</dbReference>
<feature type="signal peptide" evidence="1">
    <location>
        <begin position="1"/>
        <end position="32"/>
    </location>
</feature>
<evidence type="ECO:0000313" key="5">
    <source>
        <dbReference type="Proteomes" id="UP000295606"/>
    </source>
</evidence>
<feature type="domain" description="Transglutaminase-like" evidence="2">
    <location>
        <begin position="266"/>
        <end position="346"/>
    </location>
</feature>
<comment type="caution">
    <text evidence="4">The sequence shown here is derived from an EMBL/GenBank/DDBJ whole genome shotgun (WGS) entry which is preliminary data.</text>
</comment>
<sequence length="624" mass="67958">MFQRSSRLLARSLNPARFALALACIPASNAFGAPEYHITQYHRDVSVDDAGRMTVRVDVVLLLSSDAAMQRFSQYAVPYNADLQKLAIDDAQTVHEDGKVVHADLHAAVFDRPAPTTVTAPQFSAEHYRIVAFPATTRGDTLRLHYTLTDLDTLYRGKFTEIANLAPTEDVEDAQETLETPRDMPVRVEANGMQAVSDTTTDSRRIRVYRYRTPASGPLAEQASAVSTLDSGPYFVATNFTSYADVARAFEAGIAPQSQPTAAIRAQADRITGDVADRRQQAMLIYEWVSRNIRYLAAYVGTGPVVPHSADSVLRDGYGDCKDHAALFIALLRAKGIRADSVLVNLGNSYRLPDAPVWYVFNHAIVWLPEFALFADTTNGFAPFGILSFAASDKPALDTATGEMLHTPPQNATNSASSINYTIKVREDGDADLAGTITLVGQIGIAPRRQLTQNTRQRIGYELLRQSGLTGTIDVLTGDANGLNAPVGLSVQGTVNGLAIMPGPAALAVPIMPNYGSIRAFAEYVLRQAGEPLNGPCGASALREHFRVELPAGAKIIAMPPDLSRTNGALAYTATYRRDGQTVDIDRTLIRDFHTNVCSGEMLKQWTPIAREISTDLKRQILYR</sequence>
<dbReference type="AlphaFoldDB" id="A0A4R5L198"/>
<dbReference type="OrthoDB" id="103430at2"/>